<organism evidence="1 2">
    <name type="scientific">Chengkuizengella marina</name>
    <dbReference type="NCBI Taxonomy" id="2507566"/>
    <lineage>
        <taxon>Bacteria</taxon>
        <taxon>Bacillati</taxon>
        <taxon>Bacillota</taxon>
        <taxon>Bacilli</taxon>
        <taxon>Bacillales</taxon>
        <taxon>Paenibacillaceae</taxon>
        <taxon>Chengkuizengella</taxon>
    </lineage>
</organism>
<name>A0A6N9Q7S6_9BACL</name>
<gene>
    <name evidence="1" type="ORF">ERL59_17315</name>
</gene>
<dbReference type="RefSeq" id="WP_235929937.1">
    <property type="nucleotide sequence ID" value="NZ_SIJB01000037.1"/>
</dbReference>
<dbReference type="InterPro" id="IPR018989">
    <property type="entry name" value="DUF2001"/>
</dbReference>
<dbReference type="AlphaFoldDB" id="A0A6N9Q7S6"/>
<feature type="non-terminal residue" evidence="1">
    <location>
        <position position="82"/>
    </location>
</feature>
<evidence type="ECO:0000313" key="2">
    <source>
        <dbReference type="Proteomes" id="UP000448943"/>
    </source>
</evidence>
<keyword evidence="2" id="KW-1185">Reference proteome</keyword>
<sequence>MSRPNADKIIVGTYGKVWVDGELWAEVISFEAKVTVTYEDVNFAGYGSTFKKATGWTGEGSMTINKIYSRVQRKIADNVKKG</sequence>
<protein>
    <submittedName>
        <fullName evidence="1">Terminase</fullName>
    </submittedName>
</protein>
<dbReference type="Gene3D" id="2.30.110.40">
    <property type="entry name" value="Phage tail tube protein"/>
    <property type="match status" value="1"/>
</dbReference>
<proteinExistence type="predicted"/>
<dbReference type="Pfam" id="PF09393">
    <property type="entry name" value="DUF2001"/>
    <property type="match status" value="1"/>
</dbReference>
<evidence type="ECO:0000313" key="1">
    <source>
        <dbReference type="EMBL" id="NBI30713.1"/>
    </source>
</evidence>
<dbReference type="Proteomes" id="UP000448943">
    <property type="component" value="Unassembled WGS sequence"/>
</dbReference>
<dbReference type="InterPro" id="IPR038628">
    <property type="entry name" value="XkdM-like_sf"/>
</dbReference>
<dbReference type="EMBL" id="SIJB01000037">
    <property type="protein sequence ID" value="NBI30713.1"/>
    <property type="molecule type" value="Genomic_DNA"/>
</dbReference>
<accession>A0A6N9Q7S6</accession>
<comment type="caution">
    <text evidence="1">The sequence shown here is derived from an EMBL/GenBank/DDBJ whole genome shotgun (WGS) entry which is preliminary data.</text>
</comment>
<reference evidence="1 2" key="1">
    <citation type="submission" date="2019-01" db="EMBL/GenBank/DDBJ databases">
        <title>Chengkuizengella sp. nov., isolated from deep-sea sediment of East Pacific Ocean.</title>
        <authorList>
            <person name="Yang J."/>
            <person name="Lai Q."/>
            <person name="Shao Z."/>
        </authorList>
    </citation>
    <scope>NUCLEOTIDE SEQUENCE [LARGE SCALE GENOMIC DNA]</scope>
    <source>
        <strain evidence="1 2">YPA3-1-1</strain>
    </source>
</reference>
<dbReference type="SUPFAM" id="SSF69279">
    <property type="entry name" value="Phage tail proteins"/>
    <property type="match status" value="1"/>
</dbReference>